<dbReference type="OMA" id="ARWGWET"/>
<feature type="transmembrane region" description="Helical" evidence="8">
    <location>
        <begin position="122"/>
        <end position="147"/>
    </location>
</feature>
<evidence type="ECO:0000256" key="7">
    <source>
        <dbReference type="SAM" id="MobiDB-lite"/>
    </source>
</evidence>
<protein>
    <recommendedName>
        <fullName evidence="12">Purine-cytosine permease</fullName>
    </recommendedName>
</protein>
<feature type="compositionally biased region" description="Low complexity" evidence="7">
    <location>
        <begin position="48"/>
        <end position="57"/>
    </location>
</feature>
<reference evidence="10" key="4">
    <citation type="submission" date="2015-06" db="UniProtKB">
        <authorList>
            <consortium name="EnsemblFungi"/>
        </authorList>
    </citation>
    <scope>IDENTIFICATION</scope>
</reference>
<dbReference type="EMBL" id="AEIJ01000058">
    <property type="status" value="NOT_ANNOTATED_CDS"/>
    <property type="molecule type" value="Genomic_DNA"/>
</dbReference>
<feature type="transmembrane region" description="Helical" evidence="8">
    <location>
        <begin position="454"/>
        <end position="474"/>
    </location>
</feature>
<sequence>MRLSTPSLTPNPTQPTPSPSLSPSLSPRLLCPRLKAAMKDIEAPPSPSKLESSASSLRGTDHDLATGTPSLHKGDGDDDQQQPTSKLSKLWRRINDDLSIESHGVAPLTEEQRVDSNFLDSFTMWLTMNATIACFSTGTLGPLLFGFSMKNSFLVIVFFNIFSCAVPSYFAVFGPRLGMRQMAVARYSYGWLGATVPAAFNLISFIGFNALNALLGGQVLASVNPGTVSTRVGIIIIATISLVLSFCGYRVLHAFERWVWAPVLLAFILLAGFGGRHLGAATSYLADVPATAGTILSFSCIIVGFSLSWCGCAADFNTYQRSTVSSTKVFVYTFVGLYLPCALLQTMGAAFSAAALSGLVTTWENAFITGSTGGLVAVALEPLRGFGKVLLVFFALGMITNIAPTCYAFSLSIQIVFPLLSKFPRFLFPIVATAIYLPIAIIAADHFAAALSNFLSLLGYWSAIFAAIFVVEHWYFRKGRFTSYDSSVWDSRSLLPPGIAAIVSSLVGAALVVVSMDQVWWRGPIAVKIAGNSAYGGDVGLWLGALAAAIVYLPLRRLERSHFRG</sequence>
<keyword evidence="4 8" id="KW-0812">Transmembrane</keyword>
<feature type="compositionally biased region" description="Low complexity" evidence="7">
    <location>
        <begin position="1"/>
        <end position="11"/>
    </location>
</feature>
<feature type="transmembrane region" description="Helical" evidence="8">
    <location>
        <begin position="295"/>
        <end position="317"/>
    </location>
</feature>
<feature type="transmembrane region" description="Helical" evidence="8">
    <location>
        <begin position="534"/>
        <end position="555"/>
    </location>
</feature>
<dbReference type="Pfam" id="PF02133">
    <property type="entry name" value="Transp_cyt_pur"/>
    <property type="match status" value="1"/>
</dbReference>
<organism evidence="9">
    <name type="scientific">Microbotryum lychnidis-dioicae (strain p1A1 Lamole / MvSl-1064)</name>
    <name type="common">Anther smut fungus</name>
    <dbReference type="NCBI Taxonomy" id="683840"/>
    <lineage>
        <taxon>Eukaryota</taxon>
        <taxon>Fungi</taxon>
        <taxon>Dikarya</taxon>
        <taxon>Basidiomycota</taxon>
        <taxon>Pucciniomycotina</taxon>
        <taxon>Microbotryomycetes</taxon>
        <taxon>Microbotryales</taxon>
        <taxon>Microbotryaceae</taxon>
        <taxon>Microbotryum</taxon>
    </lineage>
</organism>
<dbReference type="PIRSF" id="PIRSF002744">
    <property type="entry name" value="Pur-cyt_permease"/>
    <property type="match status" value="1"/>
</dbReference>
<dbReference type="EnsemblFungi" id="MVLG_00650T0">
    <property type="protein sequence ID" value="MVLG_00650T0"/>
    <property type="gene ID" value="MVLG_00650"/>
</dbReference>
<keyword evidence="3" id="KW-0813">Transport</keyword>
<reference evidence="9" key="2">
    <citation type="submission" date="2010-11" db="EMBL/GenBank/DDBJ databases">
        <authorList>
            <consortium name="The Broad Institute Genome Sequencing Platform"/>
            <person name="Earl A."/>
            <person name="Ward D."/>
            <person name="Feldgarden M."/>
            <person name="Gevers D."/>
            <person name="Butler R."/>
            <person name="Young S.K."/>
            <person name="Zeng Q."/>
            <person name="Gargeya S."/>
            <person name="Fitzgerald M."/>
            <person name="Haas B."/>
            <person name="Abouelleil A."/>
            <person name="Alvarado L."/>
            <person name="Arachchi H.M."/>
            <person name="Berlin A."/>
            <person name="Brown A."/>
            <person name="Chapman S.B."/>
            <person name="Chen Z."/>
            <person name="Dunbar C."/>
            <person name="Freedman E."/>
            <person name="Gearin G."/>
            <person name="Gellesch M."/>
            <person name="Goldberg J."/>
            <person name="Griggs A."/>
            <person name="Gujja S."/>
            <person name="Heilman E."/>
            <person name="Heiman D."/>
            <person name="Howarth C."/>
            <person name="Larson L."/>
            <person name="Lui A."/>
            <person name="MacDonald P.J.P."/>
            <person name="Mehta T."/>
            <person name="Montmayeur A."/>
            <person name="Murphy C."/>
            <person name="Neiman D."/>
            <person name="Pearson M."/>
            <person name="Priest M."/>
            <person name="Roberts A."/>
            <person name="Saif S."/>
            <person name="Shea T."/>
            <person name="Shenoy N."/>
            <person name="Sisk P."/>
            <person name="Stolte C."/>
            <person name="Sykes S."/>
            <person name="White J."/>
            <person name="Yandava C."/>
            <person name="Wortman J."/>
            <person name="Nusbaum C."/>
            <person name="Birren B."/>
        </authorList>
    </citation>
    <scope>NUCLEOTIDE SEQUENCE</scope>
    <source>
        <strain evidence="9">P1A1 Lamole</strain>
    </source>
</reference>
<feature type="transmembrane region" description="Helical" evidence="8">
    <location>
        <begin position="231"/>
        <end position="251"/>
    </location>
</feature>
<dbReference type="PANTHER" id="PTHR31806">
    <property type="entry name" value="PURINE-CYTOSINE PERMEASE FCY2-RELATED"/>
    <property type="match status" value="1"/>
</dbReference>
<feature type="transmembrane region" description="Helical" evidence="8">
    <location>
        <begin position="426"/>
        <end position="448"/>
    </location>
</feature>
<reference evidence="9 11" key="3">
    <citation type="journal article" date="2015" name="BMC Genomics">
        <title>Sex and parasites: genomic and transcriptomic analysis of Microbotryum lychnidis-dioicae, the biotrophic and plant-castrating anther smut fungus.</title>
        <authorList>
            <person name="Perlin M.H."/>
            <person name="Amselem J."/>
            <person name="Fontanillas E."/>
            <person name="Toh S.S."/>
            <person name="Chen Z."/>
            <person name="Goldberg J."/>
            <person name="Duplessis S."/>
            <person name="Henrissat B."/>
            <person name="Young S."/>
            <person name="Zeng Q."/>
            <person name="Aguileta G."/>
            <person name="Petit E."/>
            <person name="Badouin H."/>
            <person name="Andrews J."/>
            <person name="Razeeq D."/>
            <person name="Gabaldon T."/>
            <person name="Quesneville H."/>
            <person name="Giraud T."/>
            <person name="Hood M.E."/>
            <person name="Schultz D.J."/>
            <person name="Cuomo C.A."/>
        </authorList>
    </citation>
    <scope>NUCLEOTIDE SEQUENCE [LARGE SCALE GENOMIC DNA]</scope>
    <source>
        <strain evidence="9">P1A1 Lamole</strain>
        <strain evidence="11">p1A1 Lamole</strain>
    </source>
</reference>
<dbReference type="GO" id="GO:0022857">
    <property type="term" value="F:transmembrane transporter activity"/>
    <property type="evidence" value="ECO:0007669"/>
    <property type="project" value="InterPro"/>
</dbReference>
<feature type="transmembrane region" description="Helical" evidence="8">
    <location>
        <begin position="494"/>
        <end position="514"/>
    </location>
</feature>
<evidence type="ECO:0000256" key="5">
    <source>
        <dbReference type="ARBA" id="ARBA00022989"/>
    </source>
</evidence>
<reference evidence="11" key="1">
    <citation type="submission" date="2010-11" db="EMBL/GenBank/DDBJ databases">
        <title>The genome sequence of Microbotryum violaceum strain p1A1 Lamole.</title>
        <authorList>
            <person name="Cuomo C."/>
            <person name="Perlin M."/>
            <person name="Young S.K."/>
            <person name="Zeng Q."/>
            <person name="Gargeya S."/>
            <person name="Alvarado L."/>
            <person name="Berlin A."/>
            <person name="Chapman S.B."/>
            <person name="Chen Z."/>
            <person name="Freedman E."/>
            <person name="Gellesch M."/>
            <person name="Goldberg J."/>
            <person name="Griggs A."/>
            <person name="Gujja S."/>
            <person name="Heilman E."/>
            <person name="Heiman D."/>
            <person name="Howarth C."/>
            <person name="Mehta T."/>
            <person name="Neiman D."/>
            <person name="Pearson M."/>
            <person name="Roberts A."/>
            <person name="Saif S."/>
            <person name="Shea T."/>
            <person name="Shenoy N."/>
            <person name="Sisk P."/>
            <person name="Stolte C."/>
            <person name="Sykes S."/>
            <person name="White J."/>
            <person name="Yandava C."/>
            <person name="Haas B."/>
            <person name="Nusbaum C."/>
            <person name="Birren B."/>
        </authorList>
    </citation>
    <scope>NUCLEOTIDE SEQUENCE [LARGE SCALE GENOMIC DNA]</scope>
    <source>
        <strain evidence="11">p1A1 Lamole</strain>
    </source>
</reference>
<keyword evidence="11" id="KW-1185">Reference proteome</keyword>
<evidence type="ECO:0000313" key="10">
    <source>
        <dbReference type="EnsemblFungi" id="MVLG_00650T0"/>
    </source>
</evidence>
<feature type="compositionally biased region" description="Low complexity" evidence="7">
    <location>
        <begin position="21"/>
        <end position="34"/>
    </location>
</feature>
<evidence type="ECO:0000256" key="6">
    <source>
        <dbReference type="ARBA" id="ARBA00023136"/>
    </source>
</evidence>
<dbReference type="Gene3D" id="1.10.4160.10">
    <property type="entry name" value="Hydantoin permease"/>
    <property type="match status" value="1"/>
</dbReference>
<evidence type="ECO:0000256" key="1">
    <source>
        <dbReference type="ARBA" id="ARBA00004141"/>
    </source>
</evidence>
<evidence type="ECO:0000313" key="9">
    <source>
        <dbReference type="EMBL" id="KDE09335.1"/>
    </source>
</evidence>
<dbReference type="Proteomes" id="UP000017200">
    <property type="component" value="Unassembled WGS sequence"/>
</dbReference>
<feature type="transmembrane region" description="Helical" evidence="8">
    <location>
        <begin position="390"/>
        <end position="419"/>
    </location>
</feature>
<dbReference type="AlphaFoldDB" id="U5GZQ3"/>
<feature type="region of interest" description="Disordered" evidence="7">
    <location>
        <begin position="1"/>
        <end position="85"/>
    </location>
</feature>
<evidence type="ECO:0000256" key="3">
    <source>
        <dbReference type="ARBA" id="ARBA00022448"/>
    </source>
</evidence>
<keyword evidence="6 8" id="KW-0472">Membrane</keyword>
<dbReference type="InterPro" id="IPR001248">
    <property type="entry name" value="Pur-cyt_permease"/>
</dbReference>
<comment type="subcellular location">
    <subcellularLocation>
        <location evidence="1">Membrane</location>
        <topology evidence="1">Multi-pass membrane protein</topology>
    </subcellularLocation>
</comment>
<feature type="transmembrane region" description="Helical" evidence="8">
    <location>
        <begin position="189"/>
        <end position="211"/>
    </location>
</feature>
<feature type="transmembrane region" description="Helical" evidence="8">
    <location>
        <begin position="329"/>
        <end position="356"/>
    </location>
</feature>
<dbReference type="InParanoid" id="U5GZQ3"/>
<comment type="similarity">
    <text evidence="2">Belongs to the purine-cytosine permease (2.A.39) family.</text>
</comment>
<dbReference type="EMBL" id="GL541645">
    <property type="protein sequence ID" value="KDE09335.1"/>
    <property type="molecule type" value="Genomic_DNA"/>
</dbReference>
<dbReference type="OrthoDB" id="2116389at2759"/>
<evidence type="ECO:0000313" key="11">
    <source>
        <dbReference type="Proteomes" id="UP000017200"/>
    </source>
</evidence>
<gene>
    <name evidence="9" type="ORF">MVLG_00650</name>
</gene>
<evidence type="ECO:0008006" key="12">
    <source>
        <dbReference type="Google" id="ProtNLM"/>
    </source>
</evidence>
<keyword evidence="5 8" id="KW-1133">Transmembrane helix</keyword>
<dbReference type="PANTHER" id="PTHR31806:SF5">
    <property type="entry name" value="PURINE-CYTOSINE PERMEASE FCY21"/>
    <property type="match status" value="1"/>
</dbReference>
<dbReference type="STRING" id="683840.U5GZQ3"/>
<accession>U5GZQ3</accession>
<evidence type="ECO:0000256" key="4">
    <source>
        <dbReference type="ARBA" id="ARBA00022692"/>
    </source>
</evidence>
<name>U5GZQ3_USTV1</name>
<evidence type="ECO:0000256" key="2">
    <source>
        <dbReference type="ARBA" id="ARBA00008974"/>
    </source>
</evidence>
<dbReference type="GO" id="GO:0005886">
    <property type="term" value="C:plasma membrane"/>
    <property type="evidence" value="ECO:0007669"/>
    <property type="project" value="TreeGrafter"/>
</dbReference>
<feature type="transmembrane region" description="Helical" evidence="8">
    <location>
        <begin position="258"/>
        <end position="275"/>
    </location>
</feature>
<dbReference type="InterPro" id="IPR026030">
    <property type="entry name" value="Pur-cyt_permease_Fcy2/21/22"/>
</dbReference>
<evidence type="ECO:0000256" key="8">
    <source>
        <dbReference type="SAM" id="Phobius"/>
    </source>
</evidence>
<proteinExistence type="inferred from homology"/>
<feature type="transmembrane region" description="Helical" evidence="8">
    <location>
        <begin position="153"/>
        <end position="177"/>
    </location>
</feature>